<feature type="compositionally biased region" description="Basic and acidic residues" evidence="1">
    <location>
        <begin position="95"/>
        <end position="104"/>
    </location>
</feature>
<evidence type="ECO:0000256" key="1">
    <source>
        <dbReference type="SAM" id="MobiDB-lite"/>
    </source>
</evidence>
<feature type="region of interest" description="Disordered" evidence="1">
    <location>
        <begin position="224"/>
        <end position="315"/>
    </location>
</feature>
<proteinExistence type="predicted"/>
<feature type="compositionally biased region" description="Polar residues" evidence="1">
    <location>
        <begin position="32"/>
        <end position="47"/>
    </location>
</feature>
<sequence length="504" mass="57603">MAWNSIVKQRLQLQVTNQRGVPPLKTFPVHQHGSSSPNTGAYSNSMLQGRPLRDSRNLSDKNARKSFTAKKALLIACGVQCVLSPRPSNCSTSSPHKDEKDRPHSTSARGQKSSRENRVETEGELKVWDAYTVIKRTEERQRARSSIHRQRVPPDSSQRPSTVPLENQTGRRALSTPETPICKILWRRKDDQNVLQDRPQDFTEDESLNLTPSLHLYLPSSYQLQEQKEDTAPSQENSSEVHEKQDVTEELTMESQKQDITLSKTEGEEQNDFTDGIRCDITDTWQNDIQKDTPENDMTEERPPQDVTDDDRQQETMENQCNIDRSFNIVDDKQEYDIIEKPEVIYRRNRSSYKASDAKLTVKTRYPATATALTFPSTPTHRNPSPTLSLLPSFYGTSFGYRVRTTSEPCRSKTRIRKACNDNRTTQPMTDMRHTIEIKGNPCIIQTRAGVPVSPHPKIMSTERGSQPHKIKTTKTFLWGPEGPQETKTVCELHSQVNRWRSLD</sequence>
<evidence type="ECO:0000313" key="2">
    <source>
        <dbReference type="EMBL" id="KAI2661454.1"/>
    </source>
</evidence>
<feature type="compositionally biased region" description="Polar residues" evidence="1">
    <location>
        <begin position="155"/>
        <end position="170"/>
    </location>
</feature>
<feature type="compositionally biased region" description="Polar residues" evidence="1">
    <location>
        <begin position="253"/>
        <end position="264"/>
    </location>
</feature>
<feature type="compositionally biased region" description="Basic and acidic residues" evidence="1">
    <location>
        <begin position="113"/>
        <end position="122"/>
    </location>
</feature>
<organism evidence="2 3">
    <name type="scientific">Labeo rohita</name>
    <name type="common">Indian major carp</name>
    <name type="synonym">Cyprinus rohita</name>
    <dbReference type="NCBI Taxonomy" id="84645"/>
    <lineage>
        <taxon>Eukaryota</taxon>
        <taxon>Metazoa</taxon>
        <taxon>Chordata</taxon>
        <taxon>Craniata</taxon>
        <taxon>Vertebrata</taxon>
        <taxon>Euteleostomi</taxon>
        <taxon>Actinopterygii</taxon>
        <taxon>Neopterygii</taxon>
        <taxon>Teleostei</taxon>
        <taxon>Ostariophysi</taxon>
        <taxon>Cypriniformes</taxon>
        <taxon>Cyprinidae</taxon>
        <taxon>Labeoninae</taxon>
        <taxon>Labeonini</taxon>
        <taxon>Labeo</taxon>
    </lineage>
</organism>
<protein>
    <submittedName>
        <fullName evidence="2">Tryptophan 2,3-dioxygenase</fullName>
    </submittedName>
</protein>
<feature type="region of interest" description="Disordered" evidence="1">
    <location>
        <begin position="449"/>
        <end position="470"/>
    </location>
</feature>
<reference evidence="2 3" key="1">
    <citation type="submission" date="2022-01" db="EMBL/GenBank/DDBJ databases">
        <title>A high-quality chromosome-level genome assembly of rohu carp, Labeo rohita.</title>
        <authorList>
            <person name="Arick M.A. II"/>
            <person name="Hsu C.-Y."/>
            <person name="Magbanua Z."/>
            <person name="Pechanova O."/>
            <person name="Grover C."/>
            <person name="Miller E."/>
            <person name="Thrash A."/>
            <person name="Ezzel L."/>
            <person name="Alam S."/>
            <person name="Benzie J."/>
            <person name="Hamilton M."/>
            <person name="Karsi A."/>
            <person name="Lawrence M.L."/>
            <person name="Peterson D.G."/>
        </authorList>
    </citation>
    <scope>NUCLEOTIDE SEQUENCE [LARGE SCALE GENOMIC DNA]</scope>
    <source>
        <strain evidence="3">BAU-BD-2019</strain>
        <tissue evidence="2">Blood</tissue>
    </source>
</reference>
<dbReference type="EMBL" id="JACTAM010000008">
    <property type="protein sequence ID" value="KAI2661454.1"/>
    <property type="molecule type" value="Genomic_DNA"/>
</dbReference>
<dbReference type="Proteomes" id="UP000830375">
    <property type="component" value="Unassembled WGS sequence"/>
</dbReference>
<evidence type="ECO:0000313" key="3">
    <source>
        <dbReference type="Proteomes" id="UP000830375"/>
    </source>
</evidence>
<feature type="region of interest" description="Disordered" evidence="1">
    <location>
        <begin position="21"/>
        <end position="59"/>
    </location>
</feature>
<accession>A0ABQ8MFD7</accession>
<gene>
    <name evidence="2" type="ORF">H4Q32_007052</name>
</gene>
<feature type="region of interest" description="Disordered" evidence="1">
    <location>
        <begin position="139"/>
        <end position="176"/>
    </location>
</feature>
<feature type="compositionally biased region" description="Basic and acidic residues" evidence="1">
    <location>
        <begin position="289"/>
        <end position="315"/>
    </location>
</feature>
<keyword evidence="3" id="KW-1185">Reference proteome</keyword>
<name>A0ABQ8MFD7_LABRO</name>
<comment type="caution">
    <text evidence="2">The sequence shown here is derived from an EMBL/GenBank/DDBJ whole genome shotgun (WGS) entry which is preliminary data.</text>
</comment>
<feature type="region of interest" description="Disordered" evidence="1">
    <location>
        <begin position="86"/>
        <end position="122"/>
    </location>
</feature>